<reference evidence="9 10" key="1">
    <citation type="submission" date="2018-08" db="EMBL/GenBank/DDBJ databases">
        <authorList>
            <person name="Laetsch R D."/>
            <person name="Stevens L."/>
            <person name="Kumar S."/>
            <person name="Blaxter L. M."/>
        </authorList>
    </citation>
    <scope>NUCLEOTIDE SEQUENCE [LARGE SCALE GENOMIC DNA]</scope>
</reference>
<feature type="domain" description="NHR" evidence="8">
    <location>
        <begin position="142"/>
        <end position="297"/>
    </location>
</feature>
<dbReference type="EMBL" id="UYRX01000051">
    <property type="protein sequence ID" value="VDK71518.1"/>
    <property type="molecule type" value="Genomic_DNA"/>
</dbReference>
<feature type="compositionally biased region" description="Low complexity" evidence="6">
    <location>
        <begin position="307"/>
        <end position="323"/>
    </location>
</feature>
<dbReference type="Gene3D" id="2.60.120.920">
    <property type="match status" value="2"/>
</dbReference>
<feature type="domain" description="NHR" evidence="8">
    <location>
        <begin position="349"/>
        <end position="504"/>
    </location>
</feature>
<feature type="region of interest" description="Disordered" evidence="6">
    <location>
        <begin position="592"/>
        <end position="612"/>
    </location>
</feature>
<name>A0A3P6TYQ1_LITSI</name>
<evidence type="ECO:0000256" key="3">
    <source>
        <dbReference type="ARBA" id="ARBA00022771"/>
    </source>
</evidence>
<feature type="region of interest" description="Disordered" evidence="6">
    <location>
        <begin position="307"/>
        <end position="338"/>
    </location>
</feature>
<keyword evidence="1" id="KW-0479">Metal-binding</keyword>
<dbReference type="Gene3D" id="3.30.40.10">
    <property type="entry name" value="Zinc/RING finger domain, C3HC4 (zinc finger)"/>
    <property type="match status" value="1"/>
</dbReference>
<evidence type="ECO:0000259" key="7">
    <source>
        <dbReference type="PROSITE" id="PS50089"/>
    </source>
</evidence>
<evidence type="ECO:0008006" key="11">
    <source>
        <dbReference type="Google" id="ProtNLM"/>
    </source>
</evidence>
<feature type="region of interest" description="Disordered" evidence="6">
    <location>
        <begin position="636"/>
        <end position="693"/>
    </location>
</feature>
<feature type="compositionally biased region" description="Polar residues" evidence="6">
    <location>
        <begin position="324"/>
        <end position="335"/>
    </location>
</feature>
<dbReference type="AlphaFoldDB" id="A0A3P6TYQ1"/>
<dbReference type="PANTHER" id="PTHR12429:SF6">
    <property type="entry name" value="PROTEIN NEURALIZED"/>
    <property type="match status" value="1"/>
</dbReference>
<feature type="compositionally biased region" description="Pro residues" evidence="6">
    <location>
        <begin position="667"/>
        <end position="678"/>
    </location>
</feature>
<keyword evidence="4" id="KW-0862">Zinc</keyword>
<feature type="domain" description="RING-type" evidence="7">
    <location>
        <begin position="699"/>
        <end position="738"/>
    </location>
</feature>
<dbReference type="InterPro" id="IPR006573">
    <property type="entry name" value="NHR_dom"/>
</dbReference>
<keyword evidence="2" id="KW-0677">Repeat</keyword>
<keyword evidence="10" id="KW-1185">Reference proteome</keyword>
<dbReference type="InterPro" id="IPR001841">
    <property type="entry name" value="Znf_RING"/>
</dbReference>
<dbReference type="GO" id="GO:0008270">
    <property type="term" value="F:zinc ion binding"/>
    <property type="evidence" value="ECO:0007669"/>
    <property type="project" value="UniProtKB-KW"/>
</dbReference>
<dbReference type="Proteomes" id="UP000277928">
    <property type="component" value="Unassembled WGS sequence"/>
</dbReference>
<evidence type="ECO:0000256" key="5">
    <source>
        <dbReference type="PROSITE-ProRule" id="PRU00175"/>
    </source>
</evidence>
<dbReference type="SMART" id="SM00184">
    <property type="entry name" value="RING"/>
    <property type="match status" value="1"/>
</dbReference>
<sequence>MTSDRDGLLKNASSGTISSAGPSEIVVSESLDDTIPSELNEFGDCGTLKKLFKKSADIRSKFKGFNRGRISCSARSQLAVSTDCTVNGVISLCSVLIRQGKWSTMVFLNKLLKSVPDDGLQIANYDENTVVNQGTSEWPLPQLTFHHVHGSNIQILRGGRVARRRESFCKGLAFSSRPIQIDENVCIRFAEVVSNWSGVLRFGVTNVDPETFRGIELPKFACPDLTSKEGYWAKALPERYSVAGSILHFYVNAEGELYYGINGVLKGQFLNGINVFSPLWVIVDIYGNSSSLEFIDPNEVRFRSARSTVSRSRASSRPPSATSISQTQVATTNTVTHHRHPRNSVQFTPLTFHTVRGKHVALTHAYTVAERHAGEYACGYVFTSRPLELNEKIVIQVLDVELAYTGSMAFGLTCCDPVNLQGSTLPVDSDDLLERPEYWVGIKDVAAQPKISDELSFWISEKGEVYFAKNNLTSRVIIHVDTSVRLWAYFDVYGTTQKIRVLGSVKVTTASQIAAQRLLPTPAITRTSRSLLDLSPETRAGTGGTSSELSTFPTTSAHLAHTNREDYSFLSRRTQSETGDSSNGAFLNIPCLSQEERRRVPSSTPAAAGSSRPIFMSGEHFIDFLESLDNIHGVHGNESNISHQPQFQFPPIPARSSPVRLLSGRPPLHPSPRPPPLPEQTATHQQRSGDDEGEIGDECRICMNSKVNCVIYTCGHMSMCFECATETWHLNGECPICRKKIEDVIKIYKS</sequence>
<evidence type="ECO:0000256" key="2">
    <source>
        <dbReference type="ARBA" id="ARBA00022737"/>
    </source>
</evidence>
<feature type="compositionally biased region" description="Polar residues" evidence="6">
    <location>
        <begin position="637"/>
        <end position="647"/>
    </location>
</feature>
<accession>A0A3P6TYQ1</accession>
<dbReference type="Pfam" id="PF07177">
    <property type="entry name" value="Neuralized"/>
    <property type="match status" value="2"/>
</dbReference>
<evidence type="ECO:0000313" key="10">
    <source>
        <dbReference type="Proteomes" id="UP000277928"/>
    </source>
</evidence>
<dbReference type="OMA" id="HTVRGKH"/>
<feature type="region of interest" description="Disordered" evidence="6">
    <location>
        <begin position="1"/>
        <end position="21"/>
    </location>
</feature>
<dbReference type="SMART" id="SM00588">
    <property type="entry name" value="NEUZ"/>
    <property type="match status" value="2"/>
</dbReference>
<evidence type="ECO:0000256" key="4">
    <source>
        <dbReference type="ARBA" id="ARBA00022833"/>
    </source>
</evidence>
<dbReference type="InterPro" id="IPR013083">
    <property type="entry name" value="Znf_RING/FYVE/PHD"/>
</dbReference>
<dbReference type="Pfam" id="PF13920">
    <property type="entry name" value="zf-C3HC4_3"/>
    <property type="match status" value="1"/>
</dbReference>
<dbReference type="InterPro" id="IPR043136">
    <property type="entry name" value="B30.2/SPRY_sf"/>
</dbReference>
<dbReference type="InterPro" id="IPR037962">
    <property type="entry name" value="Neuralized"/>
</dbReference>
<dbReference type="PROSITE" id="PS50089">
    <property type="entry name" value="ZF_RING_2"/>
    <property type="match status" value="1"/>
</dbReference>
<evidence type="ECO:0000256" key="1">
    <source>
        <dbReference type="ARBA" id="ARBA00022723"/>
    </source>
</evidence>
<feature type="compositionally biased region" description="Polar residues" evidence="6">
    <location>
        <begin position="11"/>
        <end position="21"/>
    </location>
</feature>
<evidence type="ECO:0000259" key="8">
    <source>
        <dbReference type="PROSITE" id="PS51065"/>
    </source>
</evidence>
<proteinExistence type="predicted"/>
<evidence type="ECO:0000256" key="6">
    <source>
        <dbReference type="SAM" id="MobiDB-lite"/>
    </source>
</evidence>
<dbReference type="PANTHER" id="PTHR12429">
    <property type="entry name" value="NEURALIZED"/>
    <property type="match status" value="1"/>
</dbReference>
<dbReference type="OrthoDB" id="6078042at2759"/>
<protein>
    <recommendedName>
        <fullName evidence="11">RING-type domain-containing protein</fullName>
    </recommendedName>
</protein>
<dbReference type="SUPFAM" id="SSF57850">
    <property type="entry name" value="RING/U-box"/>
    <property type="match status" value="1"/>
</dbReference>
<organism evidence="9 10">
    <name type="scientific">Litomosoides sigmodontis</name>
    <name type="common">Filarial nematode worm</name>
    <dbReference type="NCBI Taxonomy" id="42156"/>
    <lineage>
        <taxon>Eukaryota</taxon>
        <taxon>Metazoa</taxon>
        <taxon>Ecdysozoa</taxon>
        <taxon>Nematoda</taxon>
        <taxon>Chromadorea</taxon>
        <taxon>Rhabditida</taxon>
        <taxon>Spirurina</taxon>
        <taxon>Spiruromorpha</taxon>
        <taxon>Filarioidea</taxon>
        <taxon>Onchocercidae</taxon>
        <taxon>Litomosoides</taxon>
    </lineage>
</organism>
<dbReference type="GO" id="GO:0061630">
    <property type="term" value="F:ubiquitin protein ligase activity"/>
    <property type="evidence" value="ECO:0007669"/>
    <property type="project" value="TreeGrafter"/>
</dbReference>
<dbReference type="FunFam" id="2.60.120.920:FF:000005">
    <property type="entry name" value="Putative E3 ubiquitin-protein ligase NEURL1B"/>
    <property type="match status" value="2"/>
</dbReference>
<evidence type="ECO:0000313" key="9">
    <source>
        <dbReference type="EMBL" id="VDK71518.1"/>
    </source>
</evidence>
<dbReference type="PROSITE" id="PS51065">
    <property type="entry name" value="NHR"/>
    <property type="match status" value="2"/>
</dbReference>
<feature type="region of interest" description="Disordered" evidence="6">
    <location>
        <begin position="530"/>
        <end position="557"/>
    </location>
</feature>
<dbReference type="STRING" id="42156.A0A3P6TYQ1"/>
<dbReference type="CDD" id="cd16647">
    <property type="entry name" value="mRING-HC-C3HC5_NEU1"/>
    <property type="match status" value="1"/>
</dbReference>
<feature type="compositionally biased region" description="Polar residues" evidence="6">
    <location>
        <begin position="545"/>
        <end position="557"/>
    </location>
</feature>
<keyword evidence="3 5" id="KW-0863">Zinc-finger</keyword>
<gene>
    <name evidence="9" type="ORF">NLS_LOCUS1464</name>
</gene>